<dbReference type="AlphaFoldDB" id="A0A6M3JHD0"/>
<sequence length="80" mass="9203">MGRGEVKVSKWNNCYDLQWGKMLTPESFSHPAKVSPGLAKRIFEHCLEKGYIEKGGKIIVTQEILNKIKKEVDTHQYLQV</sequence>
<organism evidence="1">
    <name type="scientific">viral metagenome</name>
    <dbReference type="NCBI Taxonomy" id="1070528"/>
    <lineage>
        <taxon>unclassified sequences</taxon>
        <taxon>metagenomes</taxon>
        <taxon>organismal metagenomes</taxon>
    </lineage>
</organism>
<evidence type="ECO:0000313" key="1">
    <source>
        <dbReference type="EMBL" id="QJA69569.1"/>
    </source>
</evidence>
<gene>
    <name evidence="1" type="ORF">MM415A04482_0003</name>
</gene>
<keyword evidence="1" id="KW-0687">Ribonucleoprotein</keyword>
<name>A0A6M3JHD0_9ZZZZ</name>
<reference evidence="1" key="1">
    <citation type="submission" date="2020-03" db="EMBL/GenBank/DDBJ databases">
        <title>The deep terrestrial virosphere.</title>
        <authorList>
            <person name="Holmfeldt K."/>
            <person name="Nilsson E."/>
            <person name="Simone D."/>
            <person name="Lopez-Fernandez M."/>
            <person name="Wu X."/>
            <person name="de Brujin I."/>
            <person name="Lundin D."/>
            <person name="Andersson A."/>
            <person name="Bertilsson S."/>
            <person name="Dopson M."/>
        </authorList>
    </citation>
    <scope>NUCLEOTIDE SEQUENCE</scope>
    <source>
        <strain evidence="1">MM415A04482</strain>
    </source>
</reference>
<proteinExistence type="predicted"/>
<accession>A0A6M3JHD0</accession>
<keyword evidence="1" id="KW-0689">Ribosomal protein</keyword>
<dbReference type="EMBL" id="MT141717">
    <property type="protein sequence ID" value="QJA69569.1"/>
    <property type="molecule type" value="Genomic_DNA"/>
</dbReference>
<protein>
    <submittedName>
        <fullName evidence="1">Putative S25 ribosomal protein</fullName>
    </submittedName>
</protein>
<dbReference type="GO" id="GO:0005840">
    <property type="term" value="C:ribosome"/>
    <property type="evidence" value="ECO:0007669"/>
    <property type="project" value="UniProtKB-KW"/>
</dbReference>